<name>A0A645JKY6_9ZZZZ</name>
<keyword evidence="4" id="KW-0067">ATP-binding</keyword>
<dbReference type="Gene3D" id="3.40.50.300">
    <property type="entry name" value="P-loop containing nucleotide triphosphate hydrolases"/>
    <property type="match status" value="1"/>
</dbReference>
<dbReference type="InterPro" id="IPR027417">
    <property type="entry name" value="P-loop_NTPase"/>
</dbReference>
<dbReference type="PANTHER" id="PTHR42734:SF17">
    <property type="entry name" value="METAL TRANSPORT SYSTEM ATP-BINDING PROTEIN TM_0124-RELATED"/>
    <property type="match status" value="1"/>
</dbReference>
<dbReference type="InterPro" id="IPR050153">
    <property type="entry name" value="Metal_Ion_Import_ABC"/>
</dbReference>
<evidence type="ECO:0000256" key="1">
    <source>
        <dbReference type="ARBA" id="ARBA00005417"/>
    </source>
</evidence>
<comment type="similarity">
    <text evidence="1">Belongs to the ABC transporter superfamily.</text>
</comment>
<dbReference type="AlphaFoldDB" id="A0A645JKY6"/>
<keyword evidence="4" id="KW-0547">Nucleotide-binding</keyword>
<dbReference type="SUPFAM" id="SSF52540">
    <property type="entry name" value="P-loop containing nucleoside triphosphate hydrolases"/>
    <property type="match status" value="1"/>
</dbReference>
<dbReference type="PANTHER" id="PTHR42734">
    <property type="entry name" value="METAL TRANSPORT SYSTEM ATP-BINDING PROTEIN TM_0124-RELATED"/>
    <property type="match status" value="1"/>
</dbReference>
<dbReference type="EMBL" id="VSSQ01136974">
    <property type="protein sequence ID" value="MPN60984.1"/>
    <property type="molecule type" value="Genomic_DNA"/>
</dbReference>
<dbReference type="GO" id="GO:0005524">
    <property type="term" value="F:ATP binding"/>
    <property type="evidence" value="ECO:0007669"/>
    <property type="project" value="UniProtKB-KW"/>
</dbReference>
<evidence type="ECO:0000256" key="2">
    <source>
        <dbReference type="ARBA" id="ARBA00022448"/>
    </source>
</evidence>
<dbReference type="Pfam" id="PF00005">
    <property type="entry name" value="ABC_tran"/>
    <property type="match status" value="1"/>
</dbReference>
<proteinExistence type="inferred from homology"/>
<comment type="caution">
    <text evidence="4">The sequence shown here is derived from an EMBL/GenBank/DDBJ whole genome shotgun (WGS) entry which is preliminary data.</text>
</comment>
<dbReference type="GO" id="GO:0016887">
    <property type="term" value="F:ATP hydrolysis activity"/>
    <property type="evidence" value="ECO:0007669"/>
    <property type="project" value="InterPro"/>
</dbReference>
<sequence>MRDLLASSIAKRPVWTGVSKKTRDRATTALELAQAQSLIDKRLGALSGGELQRVLLALALTPAPDLLLLDEPVSGVDHNGQALFLDTVNALRAQQQMAILMVSHDWTLVREYADMAALIDKTTLAVGTPDEVFSSEAYAAAFPHTHGMGRAL</sequence>
<feature type="domain" description="ABC transporter" evidence="3">
    <location>
        <begin position="21"/>
        <end position="73"/>
    </location>
</feature>
<organism evidence="4">
    <name type="scientific">bioreactor metagenome</name>
    <dbReference type="NCBI Taxonomy" id="1076179"/>
    <lineage>
        <taxon>unclassified sequences</taxon>
        <taxon>metagenomes</taxon>
        <taxon>ecological metagenomes</taxon>
    </lineage>
</organism>
<evidence type="ECO:0000313" key="4">
    <source>
        <dbReference type="EMBL" id="MPN60984.1"/>
    </source>
</evidence>
<reference evidence="4" key="1">
    <citation type="submission" date="2019-08" db="EMBL/GenBank/DDBJ databases">
        <authorList>
            <person name="Kucharzyk K."/>
            <person name="Murdoch R.W."/>
            <person name="Higgins S."/>
            <person name="Loffler F."/>
        </authorList>
    </citation>
    <scope>NUCLEOTIDE SEQUENCE</scope>
</reference>
<keyword evidence="2" id="KW-0813">Transport</keyword>
<accession>A0A645JKY6</accession>
<protein>
    <submittedName>
        <fullName evidence="4">Vitamin B12 import ATP-binding protein BtuD</fullName>
    </submittedName>
</protein>
<evidence type="ECO:0000259" key="3">
    <source>
        <dbReference type="Pfam" id="PF00005"/>
    </source>
</evidence>
<gene>
    <name evidence="4" type="primary">btuD_334</name>
    <name evidence="4" type="ORF">SDC9_208718</name>
</gene>
<dbReference type="InterPro" id="IPR003439">
    <property type="entry name" value="ABC_transporter-like_ATP-bd"/>
</dbReference>